<proteinExistence type="predicted"/>
<dbReference type="PANTHER" id="PTHR31739">
    <property type="entry name" value="ENT-COPALYL DIPHOSPHATE SYNTHASE, CHLOROPLASTIC"/>
    <property type="match status" value="1"/>
</dbReference>
<evidence type="ECO:0000313" key="4">
    <source>
        <dbReference type="EMBL" id="ONK80942.1"/>
    </source>
</evidence>
<dbReference type="Gene3D" id="1.50.10.130">
    <property type="entry name" value="Terpene synthase, N-terminal domain"/>
    <property type="match status" value="1"/>
</dbReference>
<dbReference type="Gramene" id="ONK80942">
    <property type="protein sequence ID" value="ONK80942"/>
    <property type="gene ID" value="A4U43_C01F23530"/>
</dbReference>
<dbReference type="SUPFAM" id="SSF48576">
    <property type="entry name" value="Terpenoid synthases"/>
    <property type="match status" value="1"/>
</dbReference>
<protein>
    <submittedName>
        <fullName evidence="4">Uncharacterized protein</fullName>
    </submittedName>
</protein>
<evidence type="ECO:0000256" key="1">
    <source>
        <dbReference type="ARBA" id="ARBA00001946"/>
    </source>
</evidence>
<keyword evidence="5" id="KW-1185">Reference proteome</keyword>
<dbReference type="GO" id="GO:0010333">
    <property type="term" value="F:terpene synthase activity"/>
    <property type="evidence" value="ECO:0007669"/>
    <property type="project" value="InterPro"/>
</dbReference>
<organism evidence="4 5">
    <name type="scientific">Asparagus officinalis</name>
    <name type="common">Garden asparagus</name>
    <dbReference type="NCBI Taxonomy" id="4686"/>
    <lineage>
        <taxon>Eukaryota</taxon>
        <taxon>Viridiplantae</taxon>
        <taxon>Streptophyta</taxon>
        <taxon>Embryophyta</taxon>
        <taxon>Tracheophyta</taxon>
        <taxon>Spermatophyta</taxon>
        <taxon>Magnoliopsida</taxon>
        <taxon>Liliopsida</taxon>
        <taxon>Asparagales</taxon>
        <taxon>Asparagaceae</taxon>
        <taxon>Asparagoideae</taxon>
        <taxon>Asparagus</taxon>
    </lineage>
</organism>
<dbReference type="InterPro" id="IPR036965">
    <property type="entry name" value="Terpene_synth_N_sf"/>
</dbReference>
<dbReference type="InterPro" id="IPR050148">
    <property type="entry name" value="Terpene_synthase-like"/>
</dbReference>
<dbReference type="PANTHER" id="PTHR31739:SF4">
    <property type="entry name" value="ENT-COPALYL DIPHOSPHATE SYNTHASE, CHLOROPLASTIC"/>
    <property type="match status" value="1"/>
</dbReference>
<evidence type="ECO:0000256" key="2">
    <source>
        <dbReference type="ARBA" id="ARBA00022723"/>
    </source>
</evidence>
<dbReference type="EMBL" id="CM007381">
    <property type="protein sequence ID" value="ONK80942.1"/>
    <property type="molecule type" value="Genomic_DNA"/>
</dbReference>
<reference evidence="5" key="1">
    <citation type="journal article" date="2017" name="Nat. Commun.">
        <title>The asparagus genome sheds light on the origin and evolution of a young Y chromosome.</title>
        <authorList>
            <person name="Harkess A."/>
            <person name="Zhou J."/>
            <person name="Xu C."/>
            <person name="Bowers J.E."/>
            <person name="Van der Hulst R."/>
            <person name="Ayyampalayam S."/>
            <person name="Mercati F."/>
            <person name="Riccardi P."/>
            <person name="McKain M.R."/>
            <person name="Kakrana A."/>
            <person name="Tang H."/>
            <person name="Ray J."/>
            <person name="Groenendijk J."/>
            <person name="Arikit S."/>
            <person name="Mathioni S.M."/>
            <person name="Nakano M."/>
            <person name="Shan H."/>
            <person name="Telgmann-Rauber A."/>
            <person name="Kanno A."/>
            <person name="Yue Z."/>
            <person name="Chen H."/>
            <person name="Li W."/>
            <person name="Chen Y."/>
            <person name="Xu X."/>
            <person name="Zhang Y."/>
            <person name="Luo S."/>
            <person name="Chen H."/>
            <person name="Gao J."/>
            <person name="Mao Z."/>
            <person name="Pires J.C."/>
            <person name="Luo M."/>
            <person name="Kudrna D."/>
            <person name="Wing R.A."/>
            <person name="Meyers B.C."/>
            <person name="Yi K."/>
            <person name="Kong H."/>
            <person name="Lavrijsen P."/>
            <person name="Sunseri F."/>
            <person name="Falavigna A."/>
            <person name="Ye Y."/>
            <person name="Leebens-Mack J.H."/>
            <person name="Chen G."/>
        </authorList>
    </citation>
    <scope>NUCLEOTIDE SEQUENCE [LARGE SCALE GENOMIC DNA]</scope>
    <source>
        <strain evidence="5">cv. DH0086</strain>
    </source>
</reference>
<dbReference type="InterPro" id="IPR008949">
    <property type="entry name" value="Isoprenoid_synthase_dom_sf"/>
</dbReference>
<evidence type="ECO:0000256" key="3">
    <source>
        <dbReference type="ARBA" id="ARBA00022842"/>
    </source>
</evidence>
<dbReference type="Proteomes" id="UP000243459">
    <property type="component" value="Chromosome 1"/>
</dbReference>
<name>A0A5P1FS68_ASPOF</name>
<dbReference type="GO" id="GO:0000287">
    <property type="term" value="F:magnesium ion binding"/>
    <property type="evidence" value="ECO:0007669"/>
    <property type="project" value="TreeGrafter"/>
</dbReference>
<dbReference type="AlphaFoldDB" id="A0A5P1FS68"/>
<evidence type="ECO:0000313" key="5">
    <source>
        <dbReference type="Proteomes" id="UP000243459"/>
    </source>
</evidence>
<keyword evidence="2" id="KW-0479">Metal-binding</keyword>
<keyword evidence="3" id="KW-0460">Magnesium</keyword>
<dbReference type="GO" id="GO:0016102">
    <property type="term" value="P:diterpenoid biosynthetic process"/>
    <property type="evidence" value="ECO:0007669"/>
    <property type="project" value="TreeGrafter"/>
</dbReference>
<comment type="cofactor">
    <cofactor evidence="1">
        <name>Mg(2+)</name>
        <dbReference type="ChEBI" id="CHEBI:18420"/>
    </cofactor>
</comment>
<dbReference type="Gene3D" id="1.10.600.10">
    <property type="entry name" value="Farnesyl Diphosphate Synthase"/>
    <property type="match status" value="1"/>
</dbReference>
<sequence length="94" mass="11402">MSLQRLEAREYIDLYGDNDLWIGKTVYWMHNVNNPKYLELAKLEYNRLQAIHKREINYVLKWWNNCGLDDPFVTRICPQEIYFSITATLYEPEL</sequence>
<gene>
    <name evidence="4" type="ORF">A4U43_C01F23530</name>
</gene>
<accession>A0A5P1FS68</accession>